<proteinExistence type="predicted"/>
<dbReference type="AlphaFoldDB" id="A0A3G3K042"/>
<protein>
    <submittedName>
        <fullName evidence="2">Alpha/beta fold hydrolase</fullName>
    </submittedName>
</protein>
<dbReference type="GO" id="GO:0016787">
    <property type="term" value="F:hydrolase activity"/>
    <property type="evidence" value="ECO:0007669"/>
    <property type="project" value="UniProtKB-KW"/>
</dbReference>
<dbReference type="PANTHER" id="PTHR22946:SF0">
    <property type="entry name" value="DIENELACTONE HYDROLASE DOMAIN-CONTAINING PROTEIN"/>
    <property type="match status" value="1"/>
</dbReference>
<dbReference type="Pfam" id="PF12146">
    <property type="entry name" value="Hydrolase_4"/>
    <property type="match status" value="1"/>
</dbReference>
<dbReference type="KEGG" id="coh:EAV92_15580"/>
<feature type="domain" description="Serine aminopeptidase S33" evidence="1">
    <location>
        <begin position="70"/>
        <end position="171"/>
    </location>
</feature>
<organism evidence="2 3">
    <name type="scientific">Cohnella candidum</name>
    <dbReference type="NCBI Taxonomy" id="2674991"/>
    <lineage>
        <taxon>Bacteria</taxon>
        <taxon>Bacillati</taxon>
        <taxon>Bacillota</taxon>
        <taxon>Bacilli</taxon>
        <taxon>Bacillales</taxon>
        <taxon>Paenibacillaceae</taxon>
        <taxon>Cohnella</taxon>
    </lineage>
</organism>
<evidence type="ECO:0000313" key="2">
    <source>
        <dbReference type="EMBL" id="AYQ73874.1"/>
    </source>
</evidence>
<keyword evidence="3" id="KW-1185">Reference proteome</keyword>
<dbReference type="Proteomes" id="UP000269097">
    <property type="component" value="Chromosome"/>
</dbReference>
<evidence type="ECO:0000259" key="1">
    <source>
        <dbReference type="Pfam" id="PF12146"/>
    </source>
</evidence>
<sequence length="309" mass="33339">MDVIIAGAGAAGCLVGAGAAALYGLTAKAQQPRLLPNTSKPTVPYETVEWTSGGQTVRGWMLPQTGQGKKPAVLVAHGWGSNRSRVLRYALPLHEAGYSVLMYDARGHGESDPYSAPSGLMFKEDLLAALEWLRTRPDIDPDRIGVIGHSLGGFGAVLALDDGAPITTLVTDSMPVRFSTMIGSELRRRKLPSFPLAHIIPYLMVKRSRIPRSVLKRADPARILAENVHGRKVPVLLIHSRRDAYVSSAELEHVLSRTPGLPHLFVDSEGHSVSERDPAFWPAVQSFFAAHLRPDKENGPAASAASPSR</sequence>
<dbReference type="RefSeq" id="WP_123041958.1">
    <property type="nucleotide sequence ID" value="NZ_CP033433.1"/>
</dbReference>
<dbReference type="InterPro" id="IPR029058">
    <property type="entry name" value="AB_hydrolase_fold"/>
</dbReference>
<dbReference type="InterPro" id="IPR022742">
    <property type="entry name" value="Hydrolase_4"/>
</dbReference>
<dbReference type="InterPro" id="IPR050261">
    <property type="entry name" value="FrsA_esterase"/>
</dbReference>
<name>A0A3G3K042_9BACL</name>
<gene>
    <name evidence="2" type="ORF">EAV92_15580</name>
</gene>
<dbReference type="SUPFAM" id="SSF53474">
    <property type="entry name" value="alpha/beta-Hydrolases"/>
    <property type="match status" value="1"/>
</dbReference>
<dbReference type="PANTHER" id="PTHR22946">
    <property type="entry name" value="DIENELACTONE HYDROLASE DOMAIN-CONTAINING PROTEIN-RELATED"/>
    <property type="match status" value="1"/>
</dbReference>
<dbReference type="EMBL" id="CP033433">
    <property type="protein sequence ID" value="AYQ73874.1"/>
    <property type="molecule type" value="Genomic_DNA"/>
</dbReference>
<reference evidence="2 3" key="1">
    <citation type="submission" date="2018-10" db="EMBL/GenBank/DDBJ databases">
        <title>Genome Sequence of Cohnella sp.</title>
        <authorList>
            <person name="Srinivasan S."/>
            <person name="Kim M.K."/>
        </authorList>
    </citation>
    <scope>NUCLEOTIDE SEQUENCE [LARGE SCALE GENOMIC DNA]</scope>
    <source>
        <strain evidence="2 3">18JY8-7</strain>
    </source>
</reference>
<evidence type="ECO:0000313" key="3">
    <source>
        <dbReference type="Proteomes" id="UP000269097"/>
    </source>
</evidence>
<accession>A0A3G3K042</accession>
<keyword evidence="2" id="KW-0378">Hydrolase</keyword>
<dbReference type="Gene3D" id="3.40.50.1820">
    <property type="entry name" value="alpha/beta hydrolase"/>
    <property type="match status" value="1"/>
</dbReference>